<accession>A0ABM9A8A6</accession>
<dbReference type="Proteomes" id="UP000838748">
    <property type="component" value="Unassembled WGS sequence"/>
</dbReference>
<evidence type="ECO:0000313" key="9">
    <source>
        <dbReference type="Proteomes" id="UP000838748"/>
    </source>
</evidence>
<dbReference type="EMBL" id="CAKLDM010000002">
    <property type="protein sequence ID" value="CAH0541477.1"/>
    <property type="molecule type" value="Genomic_DNA"/>
</dbReference>
<dbReference type="InterPro" id="IPR051791">
    <property type="entry name" value="Pra-immunoreactive"/>
</dbReference>
<feature type="transmembrane region" description="Helical" evidence="6">
    <location>
        <begin position="109"/>
        <end position="133"/>
    </location>
</feature>
<feature type="transmembrane region" description="Helical" evidence="6">
    <location>
        <begin position="67"/>
        <end position="88"/>
    </location>
</feature>
<evidence type="ECO:0000256" key="2">
    <source>
        <dbReference type="ARBA" id="ARBA00022475"/>
    </source>
</evidence>
<organism evidence="8 9">
    <name type="scientific">Vibrio marisflavi CECT 7928</name>
    <dbReference type="NCBI Taxonomy" id="634439"/>
    <lineage>
        <taxon>Bacteria</taxon>
        <taxon>Pseudomonadati</taxon>
        <taxon>Pseudomonadota</taxon>
        <taxon>Gammaproteobacteria</taxon>
        <taxon>Vibrionales</taxon>
        <taxon>Vibrionaceae</taxon>
        <taxon>Vibrio</taxon>
    </lineage>
</organism>
<dbReference type="InterPro" id="IPR010432">
    <property type="entry name" value="RDD"/>
</dbReference>
<dbReference type="PANTHER" id="PTHR36115:SF10">
    <property type="entry name" value="RDD DOMAIN-CONTAINING PROTEIN"/>
    <property type="match status" value="1"/>
</dbReference>
<feature type="transmembrane region" description="Helical" evidence="6">
    <location>
        <begin position="20"/>
        <end position="47"/>
    </location>
</feature>
<keyword evidence="3 6" id="KW-0812">Transmembrane</keyword>
<gene>
    <name evidence="8" type="ORF">VMF7928_03585</name>
</gene>
<proteinExistence type="predicted"/>
<protein>
    <recommendedName>
        <fullName evidence="7">RDD domain-containing protein</fullName>
    </recommendedName>
</protein>
<evidence type="ECO:0000256" key="1">
    <source>
        <dbReference type="ARBA" id="ARBA00004651"/>
    </source>
</evidence>
<dbReference type="PANTHER" id="PTHR36115">
    <property type="entry name" value="PROLINE-RICH ANTIGEN HOMOLOG-RELATED"/>
    <property type="match status" value="1"/>
</dbReference>
<evidence type="ECO:0000313" key="8">
    <source>
        <dbReference type="EMBL" id="CAH0541477.1"/>
    </source>
</evidence>
<sequence length="156" mass="17567">MTDLSSLPKAGFLRRLGALFYDFLIVIAIEMIAAGIVIAVLQALMKFQLLNLGPYADIADLLDNHPIWSHVYLLYLVVVWVSFYLYFWGKAGQTLGMRAWRLKLIDKQGNYVTNIQIIVRLISSLFGLANLLALFGKRGLQDIIARTEVIVLPQAN</sequence>
<evidence type="ECO:0000256" key="6">
    <source>
        <dbReference type="SAM" id="Phobius"/>
    </source>
</evidence>
<comment type="caution">
    <text evidence="8">The sequence shown here is derived from an EMBL/GenBank/DDBJ whole genome shotgun (WGS) entry which is preliminary data.</text>
</comment>
<feature type="domain" description="RDD" evidence="7">
    <location>
        <begin position="10"/>
        <end position="145"/>
    </location>
</feature>
<evidence type="ECO:0000259" key="7">
    <source>
        <dbReference type="Pfam" id="PF06271"/>
    </source>
</evidence>
<comment type="subcellular location">
    <subcellularLocation>
        <location evidence="1">Cell membrane</location>
        <topology evidence="1">Multi-pass membrane protein</topology>
    </subcellularLocation>
</comment>
<keyword evidence="5 6" id="KW-0472">Membrane</keyword>
<keyword evidence="4 6" id="KW-1133">Transmembrane helix</keyword>
<evidence type="ECO:0000256" key="4">
    <source>
        <dbReference type="ARBA" id="ARBA00022989"/>
    </source>
</evidence>
<dbReference type="Pfam" id="PF06271">
    <property type="entry name" value="RDD"/>
    <property type="match status" value="1"/>
</dbReference>
<evidence type="ECO:0000256" key="3">
    <source>
        <dbReference type="ARBA" id="ARBA00022692"/>
    </source>
</evidence>
<name>A0ABM9A8A6_9VIBR</name>
<evidence type="ECO:0000256" key="5">
    <source>
        <dbReference type="ARBA" id="ARBA00023136"/>
    </source>
</evidence>
<reference evidence="8" key="1">
    <citation type="submission" date="2021-11" db="EMBL/GenBank/DDBJ databases">
        <authorList>
            <person name="Rodrigo-Torres L."/>
            <person name="Arahal R. D."/>
            <person name="Lucena T."/>
        </authorList>
    </citation>
    <scope>NUCLEOTIDE SEQUENCE</scope>
    <source>
        <strain evidence="8">CECT 7928</strain>
    </source>
</reference>
<keyword evidence="2" id="KW-1003">Cell membrane</keyword>
<dbReference type="RefSeq" id="WP_237363053.1">
    <property type="nucleotide sequence ID" value="NZ_CAKLDM010000002.1"/>
</dbReference>
<keyword evidence="9" id="KW-1185">Reference proteome</keyword>